<evidence type="ECO:0000313" key="1">
    <source>
        <dbReference type="EMBL" id="NIE44843.1"/>
    </source>
</evidence>
<dbReference type="EMBL" id="GIKN01002570">
    <property type="protein sequence ID" value="NIE44843.1"/>
    <property type="molecule type" value="Transcribed_RNA"/>
</dbReference>
<sequence>MLLMQQMTIGLPNGGENLEGFCPCIEVIIAMSLRVKLICGIFAMLLMQQMTIGLPNGGENLQCKKECHANRSDCPENCACVLLNNSLSGTCVYTDIPDWNYRDDEP</sequence>
<proteinExistence type="predicted"/>
<name>A0A6G5A3Q1_RHIMP</name>
<protein>
    <submittedName>
        <fullName evidence="1">Putative evasin</fullName>
    </submittedName>
</protein>
<organism evidence="1">
    <name type="scientific">Rhipicephalus microplus</name>
    <name type="common">Cattle tick</name>
    <name type="synonym">Boophilus microplus</name>
    <dbReference type="NCBI Taxonomy" id="6941"/>
    <lineage>
        <taxon>Eukaryota</taxon>
        <taxon>Metazoa</taxon>
        <taxon>Ecdysozoa</taxon>
        <taxon>Arthropoda</taxon>
        <taxon>Chelicerata</taxon>
        <taxon>Arachnida</taxon>
        <taxon>Acari</taxon>
        <taxon>Parasitiformes</taxon>
        <taxon>Ixodida</taxon>
        <taxon>Ixodoidea</taxon>
        <taxon>Ixodidae</taxon>
        <taxon>Rhipicephalinae</taxon>
        <taxon>Rhipicephalus</taxon>
        <taxon>Boophilus</taxon>
    </lineage>
</organism>
<dbReference type="AlphaFoldDB" id="A0A6G5A3Q1"/>
<reference evidence="1" key="1">
    <citation type="submission" date="2020-03" db="EMBL/GenBank/DDBJ databases">
        <title>A transcriptome and proteome of the tick Rhipicephalus microplus shaped by the genetic composition of its hosts and developmental stage.</title>
        <authorList>
            <person name="Garcia G.R."/>
            <person name="Ribeiro J.M.C."/>
            <person name="Maruyama S.R."/>
            <person name="Gardinasse L.G."/>
            <person name="Nelson K."/>
            <person name="Ferreira B.R."/>
            <person name="Andrade T.G."/>
            <person name="Santos I.K.F.M."/>
        </authorList>
    </citation>
    <scope>NUCLEOTIDE SEQUENCE</scope>
    <source>
        <strain evidence="1">NSGR</strain>
        <tissue evidence="1">Salivary glands</tissue>
    </source>
</reference>
<accession>A0A6G5A3Q1</accession>